<evidence type="ECO:0000256" key="3">
    <source>
        <dbReference type="ARBA" id="ARBA00022448"/>
    </source>
</evidence>
<evidence type="ECO:0000313" key="10">
    <source>
        <dbReference type="Proteomes" id="UP000464954"/>
    </source>
</evidence>
<feature type="transmembrane region" description="Helical" evidence="8">
    <location>
        <begin position="445"/>
        <end position="467"/>
    </location>
</feature>
<accession>A0A6P1M310</accession>
<keyword evidence="5 8" id="KW-0812">Transmembrane</keyword>
<dbReference type="PANTHER" id="PTHR11328">
    <property type="entry name" value="MAJOR FACILITATOR SUPERFAMILY DOMAIN-CONTAINING PROTEIN"/>
    <property type="match status" value="1"/>
</dbReference>
<gene>
    <name evidence="9" type="ORF">GT409_03105</name>
</gene>
<dbReference type="PROSITE" id="PS00872">
    <property type="entry name" value="NA_GALACTOSIDE_SYMP"/>
    <property type="match status" value="1"/>
</dbReference>
<dbReference type="GO" id="GO:0005886">
    <property type="term" value="C:plasma membrane"/>
    <property type="evidence" value="ECO:0007669"/>
    <property type="project" value="UniProtKB-SubCell"/>
</dbReference>
<dbReference type="InterPro" id="IPR036259">
    <property type="entry name" value="MFS_trans_sf"/>
</dbReference>
<feature type="transmembrane region" description="Helical" evidence="8">
    <location>
        <begin position="404"/>
        <end position="425"/>
    </location>
</feature>
<reference evidence="9 10" key="1">
    <citation type="submission" date="2020-01" db="EMBL/GenBank/DDBJ databases">
        <title>Ponticoccus aerotolerans gen. nov., sp. nov., an anaerobic bacterium and proposal of Ponticoccusceae fam. nov., Ponticoccusles ord. nov. and Ponticoccuse classis nov. in the phylum Kiritimatiellaeota.</title>
        <authorList>
            <person name="Zhou L.Y."/>
            <person name="Du Z.J."/>
        </authorList>
    </citation>
    <scope>NUCLEOTIDE SEQUENCE [LARGE SCALE GENOMIC DNA]</scope>
    <source>
        <strain evidence="9 10">S-5007</strain>
    </source>
</reference>
<evidence type="ECO:0000256" key="7">
    <source>
        <dbReference type="ARBA" id="ARBA00023136"/>
    </source>
</evidence>
<evidence type="ECO:0000313" key="9">
    <source>
        <dbReference type="EMBL" id="QHI68482.1"/>
    </source>
</evidence>
<dbReference type="KEGG" id="taer:GT409_03105"/>
<keyword evidence="6 8" id="KW-1133">Transmembrane helix</keyword>
<dbReference type="InterPro" id="IPR018043">
    <property type="entry name" value="Na/Gal_symport_CS"/>
</dbReference>
<feature type="transmembrane region" description="Helical" evidence="8">
    <location>
        <begin position="114"/>
        <end position="136"/>
    </location>
</feature>
<dbReference type="GO" id="GO:0015293">
    <property type="term" value="F:symporter activity"/>
    <property type="evidence" value="ECO:0007669"/>
    <property type="project" value="InterPro"/>
</dbReference>
<comment type="similarity">
    <text evidence="2">Belongs to the sodium:galactoside symporter (TC 2.A.2) family.</text>
</comment>
<name>A0A6P1M310_9BACT</name>
<keyword evidence="7 8" id="KW-0472">Membrane</keyword>
<evidence type="ECO:0000256" key="6">
    <source>
        <dbReference type="ARBA" id="ARBA00022989"/>
    </source>
</evidence>
<dbReference type="GO" id="GO:0006814">
    <property type="term" value="P:sodium ion transport"/>
    <property type="evidence" value="ECO:0007669"/>
    <property type="project" value="InterPro"/>
</dbReference>
<dbReference type="InterPro" id="IPR039672">
    <property type="entry name" value="MFS_2"/>
</dbReference>
<feature type="transmembrane region" description="Helical" evidence="8">
    <location>
        <begin position="334"/>
        <end position="353"/>
    </location>
</feature>
<dbReference type="RefSeq" id="WP_160626847.1">
    <property type="nucleotide sequence ID" value="NZ_CP047593.1"/>
</dbReference>
<dbReference type="AlphaFoldDB" id="A0A6P1M310"/>
<dbReference type="Gene3D" id="1.20.1250.20">
    <property type="entry name" value="MFS general substrate transporter like domains"/>
    <property type="match status" value="2"/>
</dbReference>
<dbReference type="GO" id="GO:0008643">
    <property type="term" value="P:carbohydrate transport"/>
    <property type="evidence" value="ECO:0007669"/>
    <property type="project" value="InterPro"/>
</dbReference>
<sequence length="493" mass="54690">METVSKKVPMKEKLSWGLGGFSEQIAVNGLNGMFMPVYNIGLGLDSVLIGWAMTIPRFFDMISDPVVGNMSDNCRSRFGRRRPFILWGGILMALIFGLTYMASPHMGQRSMFAYATVACILFYLAYTVYSVPYTALGLELTDDYDERAYIQKYRCIFNSLSAFALPWIFSLCLVVGNYSRGLLEQQHVAWFQKPLMIFSKMAADGSVKAEVLGSRYVAWACALFILIAIMPVSFFVKERVKSASQEKIGLWSSVKLVSKNKSFALLLGMILLVITGNFFVNPLMQYLNIFYVHGGDKVAGATLFGLFGSTLAVTMFISSFIVPVLAQLLDKKKVLLIGLLTAAAANLLNLILVNPDYPYLQLISAAMLGFGLNCCWLLNGAFIADVCDEDELAFGYRREGMFSAAFGFVVKLAFTVIGVALGVLLKKAGYIAGAETMTPETITRLRYILVFFPMSCLALAAVIFKFYPLTRERIHDIQKQLNIQKKISADQVA</sequence>
<evidence type="ECO:0000256" key="5">
    <source>
        <dbReference type="ARBA" id="ARBA00022692"/>
    </source>
</evidence>
<feature type="transmembrane region" description="Helical" evidence="8">
    <location>
        <begin position="300"/>
        <end position="322"/>
    </location>
</feature>
<evidence type="ECO:0000256" key="1">
    <source>
        <dbReference type="ARBA" id="ARBA00004651"/>
    </source>
</evidence>
<dbReference type="EMBL" id="CP047593">
    <property type="protein sequence ID" value="QHI68482.1"/>
    <property type="molecule type" value="Genomic_DNA"/>
</dbReference>
<feature type="transmembrane region" description="Helical" evidence="8">
    <location>
        <begin position="156"/>
        <end position="176"/>
    </location>
</feature>
<protein>
    <submittedName>
        <fullName evidence="9">MFS transporter</fullName>
    </submittedName>
</protein>
<evidence type="ECO:0000256" key="4">
    <source>
        <dbReference type="ARBA" id="ARBA00022475"/>
    </source>
</evidence>
<feature type="transmembrane region" description="Helical" evidence="8">
    <location>
        <begin position="263"/>
        <end position="280"/>
    </location>
</feature>
<evidence type="ECO:0000256" key="2">
    <source>
        <dbReference type="ARBA" id="ARBA00009617"/>
    </source>
</evidence>
<keyword evidence="4" id="KW-1003">Cell membrane</keyword>
<feature type="transmembrane region" description="Helical" evidence="8">
    <location>
        <begin position="359"/>
        <end position="383"/>
    </location>
</feature>
<comment type="subcellular location">
    <subcellularLocation>
        <location evidence="1">Cell membrane</location>
        <topology evidence="1">Multi-pass membrane protein</topology>
    </subcellularLocation>
</comment>
<dbReference type="PANTHER" id="PTHR11328:SF24">
    <property type="entry name" value="MAJOR FACILITATOR SUPERFAMILY (MFS) PROFILE DOMAIN-CONTAINING PROTEIN"/>
    <property type="match status" value="1"/>
</dbReference>
<dbReference type="Pfam" id="PF13347">
    <property type="entry name" value="MFS_2"/>
    <property type="match status" value="1"/>
</dbReference>
<keyword evidence="3" id="KW-0813">Transport</keyword>
<feature type="transmembrane region" description="Helical" evidence="8">
    <location>
        <begin position="216"/>
        <end position="236"/>
    </location>
</feature>
<keyword evidence="10" id="KW-1185">Reference proteome</keyword>
<feature type="transmembrane region" description="Helical" evidence="8">
    <location>
        <begin position="84"/>
        <end position="102"/>
    </location>
</feature>
<dbReference type="Proteomes" id="UP000464954">
    <property type="component" value="Chromosome"/>
</dbReference>
<proteinExistence type="inferred from homology"/>
<evidence type="ECO:0000256" key="8">
    <source>
        <dbReference type="SAM" id="Phobius"/>
    </source>
</evidence>
<organism evidence="9 10">
    <name type="scientific">Tichowtungia aerotolerans</name>
    <dbReference type="NCBI Taxonomy" id="2697043"/>
    <lineage>
        <taxon>Bacteria</taxon>
        <taxon>Pseudomonadati</taxon>
        <taxon>Kiritimatiellota</taxon>
        <taxon>Tichowtungiia</taxon>
        <taxon>Tichowtungiales</taxon>
        <taxon>Tichowtungiaceae</taxon>
        <taxon>Tichowtungia</taxon>
    </lineage>
</organism>
<dbReference type="SUPFAM" id="SSF103473">
    <property type="entry name" value="MFS general substrate transporter"/>
    <property type="match status" value="1"/>
</dbReference>